<dbReference type="OrthoDB" id="3345970at2759"/>
<accession>A0A165GK45</accession>
<dbReference type="AlphaFoldDB" id="A0A165GK45"/>
<protein>
    <submittedName>
        <fullName evidence="1">Uncharacterized protein</fullName>
    </submittedName>
</protein>
<dbReference type="Gene3D" id="3.40.50.11350">
    <property type="match status" value="1"/>
</dbReference>
<proteinExistence type="predicted"/>
<evidence type="ECO:0000313" key="2">
    <source>
        <dbReference type="Proteomes" id="UP000076842"/>
    </source>
</evidence>
<name>A0A165GK45_9BASI</name>
<gene>
    <name evidence="1" type="ORF">CALCODRAFT_540247</name>
</gene>
<dbReference type="InParanoid" id="A0A165GK45"/>
<keyword evidence="2" id="KW-1185">Reference proteome</keyword>
<reference evidence="1 2" key="1">
    <citation type="journal article" date="2016" name="Mol. Biol. Evol.">
        <title>Comparative Genomics of Early-Diverging Mushroom-Forming Fungi Provides Insights into the Origins of Lignocellulose Decay Capabilities.</title>
        <authorList>
            <person name="Nagy L.G."/>
            <person name="Riley R."/>
            <person name="Tritt A."/>
            <person name="Adam C."/>
            <person name="Daum C."/>
            <person name="Floudas D."/>
            <person name="Sun H."/>
            <person name="Yadav J.S."/>
            <person name="Pangilinan J."/>
            <person name="Larsson K.H."/>
            <person name="Matsuura K."/>
            <person name="Barry K."/>
            <person name="Labutti K."/>
            <person name="Kuo R."/>
            <person name="Ohm R.A."/>
            <person name="Bhattacharya S.S."/>
            <person name="Shirouzu T."/>
            <person name="Yoshinaga Y."/>
            <person name="Martin F.M."/>
            <person name="Grigoriev I.V."/>
            <person name="Hibbett D.S."/>
        </authorList>
    </citation>
    <scope>NUCLEOTIDE SEQUENCE [LARGE SCALE GENOMIC DNA]</scope>
    <source>
        <strain evidence="1 2">HHB12733</strain>
    </source>
</reference>
<dbReference type="CDD" id="cd11296">
    <property type="entry name" value="O-FucT_like"/>
    <property type="match status" value="1"/>
</dbReference>
<organism evidence="1 2">
    <name type="scientific">Calocera cornea HHB12733</name>
    <dbReference type="NCBI Taxonomy" id="1353952"/>
    <lineage>
        <taxon>Eukaryota</taxon>
        <taxon>Fungi</taxon>
        <taxon>Dikarya</taxon>
        <taxon>Basidiomycota</taxon>
        <taxon>Agaricomycotina</taxon>
        <taxon>Dacrymycetes</taxon>
        <taxon>Dacrymycetales</taxon>
        <taxon>Dacrymycetaceae</taxon>
        <taxon>Calocera</taxon>
    </lineage>
</organism>
<evidence type="ECO:0000313" key="1">
    <source>
        <dbReference type="EMBL" id="KZT58173.1"/>
    </source>
</evidence>
<dbReference type="Proteomes" id="UP000076842">
    <property type="component" value="Unassembled WGS sequence"/>
</dbReference>
<dbReference type="STRING" id="1353952.A0A165GK45"/>
<sequence>MVDRTNGYYARDWSLWLGWNNIRYIVETSLSQASLLNRTLIVPSYVYMRSCEYPHAACAAFAKQVNRGDAVGTDEWRDLPEEDQQAWMMPIGRMMDMDRLKEAGWNLVTGEEFALLEGLGEWELGNGSFPLHFPAPEHAAQDTEPMHIPLTVHHISNYAYEPNNTLRIDRLLPLGPSAPRGSKLVTQQTLESLAPLLDSLHAGLPIAWTEASAYVRRDLGNEMKDPEVEMAVRWAGFERVWGLGTPHDMTKSVASPSSYLVEPSRTLAFSQEFGGLDARVVHLEGEIHMGHPPGGLYFGTAQAANDFATMVVKDMRPAREVEELGKRLARKMSERVQGRMWSAAHMRRGDFVRYGWAQAQSIQTHLERIRLQLTHGREVLESIQMHGPAKRPKIAGFPSDESLWALDTPERGEAFYLATDDRNASSLSAIRDFGGVMLSDLLTERDREDLVGWPLLFTDVLSQVEQEVMARAAFFFGSRLSSVSGGVLNMRIAQGRDPRTAVVN</sequence>
<dbReference type="EMBL" id="KV423954">
    <property type="protein sequence ID" value="KZT58173.1"/>
    <property type="molecule type" value="Genomic_DNA"/>
</dbReference>